<proteinExistence type="predicted"/>
<dbReference type="AlphaFoldDB" id="A0A3P3Y3I9"/>
<dbReference type="Gene3D" id="3.30.40.10">
    <property type="entry name" value="Zinc/RING finger domain, C3HC4 (zinc finger)"/>
    <property type="match status" value="1"/>
</dbReference>
<dbReference type="EMBL" id="OVEO01000003">
    <property type="protein sequence ID" value="SPQ94713.1"/>
    <property type="molecule type" value="Genomic_DNA"/>
</dbReference>
<protein>
    <recommendedName>
        <fullName evidence="2">RING-type domain-containing protein</fullName>
    </recommendedName>
</protein>
<dbReference type="GO" id="GO:0008270">
    <property type="term" value="F:zinc ion binding"/>
    <property type="evidence" value="ECO:0007669"/>
    <property type="project" value="UniProtKB-KW"/>
</dbReference>
<keyword evidence="1" id="KW-0479">Metal-binding</keyword>
<geneLocation type="mitochondrion" evidence="3"/>
<dbReference type="PANTHER" id="PTHR22765">
    <property type="entry name" value="RING FINGER AND PROTEASE ASSOCIATED DOMAIN-CONTAINING"/>
    <property type="match status" value="1"/>
</dbReference>
<feature type="domain" description="RING-type" evidence="2">
    <location>
        <begin position="296"/>
        <end position="357"/>
    </location>
</feature>
<dbReference type="SMART" id="SM00184">
    <property type="entry name" value="RING"/>
    <property type="match status" value="1"/>
</dbReference>
<dbReference type="CDD" id="cd16448">
    <property type="entry name" value="RING-H2"/>
    <property type="match status" value="1"/>
</dbReference>
<evidence type="ECO:0000256" key="1">
    <source>
        <dbReference type="PROSITE-ProRule" id="PRU00175"/>
    </source>
</evidence>
<evidence type="ECO:0000259" key="2">
    <source>
        <dbReference type="PROSITE" id="PS50089"/>
    </source>
</evidence>
<reference evidence="3 4" key="1">
    <citation type="submission" date="2018-03" db="EMBL/GenBank/DDBJ databases">
        <authorList>
            <person name="Fogelqvist J."/>
        </authorList>
    </citation>
    <scope>NUCLEOTIDE SEQUENCE [LARGE SCALE GENOMIC DNA]</scope>
</reference>
<dbReference type="InterPro" id="IPR001841">
    <property type="entry name" value="Znf_RING"/>
</dbReference>
<evidence type="ECO:0000313" key="4">
    <source>
        <dbReference type="Proteomes" id="UP000290189"/>
    </source>
</evidence>
<keyword evidence="3" id="KW-0496">Mitochondrion</keyword>
<dbReference type="Pfam" id="PF13639">
    <property type="entry name" value="zf-RING_2"/>
    <property type="match status" value="1"/>
</dbReference>
<gene>
    <name evidence="3" type="ORF">PLBR_LOCUS1928</name>
</gene>
<dbReference type="SUPFAM" id="SSF57850">
    <property type="entry name" value="RING/U-box"/>
    <property type="match status" value="1"/>
</dbReference>
<evidence type="ECO:0000313" key="3">
    <source>
        <dbReference type="EMBL" id="SPQ94713.1"/>
    </source>
</evidence>
<name>A0A3P3Y3I9_PLABS</name>
<accession>A0A3P3Y3I9</accession>
<dbReference type="Proteomes" id="UP000290189">
    <property type="component" value="Unassembled WGS sequence"/>
</dbReference>
<dbReference type="InterPro" id="IPR013083">
    <property type="entry name" value="Znf_RING/FYVE/PHD"/>
</dbReference>
<dbReference type="PROSITE" id="PS50089">
    <property type="entry name" value="ZF_RING_2"/>
    <property type="match status" value="1"/>
</dbReference>
<keyword evidence="1" id="KW-0862">Zinc</keyword>
<dbReference type="InterPro" id="IPR051826">
    <property type="entry name" value="E3_ubiquitin-ligase_domain"/>
</dbReference>
<dbReference type="GO" id="GO:0061630">
    <property type="term" value="F:ubiquitin protein ligase activity"/>
    <property type="evidence" value="ECO:0007669"/>
    <property type="project" value="TreeGrafter"/>
</dbReference>
<sequence>MPAFDVTITSLLQSSTLPSAAATDLFMARQDHHVELRKFADACRAAHIDFRPLTFKSTGGAMPTEQSTLEIWCNTSALRTGRYRHAPDPLAHAQCRRNVEQPGFPGVELRSLFIRHRQFSENNVTMYVVLVSGGRGAGIWPGRVSPARPGWFGKKAALTLRRRTCHPLSSTMAFARPFDIRPRLSAIIGYRRQPRRMAEVQSRRYNGHPLRALIRIYRRYLDALGTSEETGRNLLEIAVIAMDDVTADDLEEWFAVWQDLGTPPSSRDPSPASSESNHIGLGQWALPPADMITQVCSICLHDFADAISQAVDVPAFDNDGKVPEVATIRSLPCGHIFHDNCIREWFNTDHRICPYCRQQVPKRQLGSQNPST</sequence>
<organism evidence="3 4">
    <name type="scientific">Plasmodiophora brassicae</name>
    <name type="common">Clubroot disease agent</name>
    <dbReference type="NCBI Taxonomy" id="37360"/>
    <lineage>
        <taxon>Eukaryota</taxon>
        <taxon>Sar</taxon>
        <taxon>Rhizaria</taxon>
        <taxon>Endomyxa</taxon>
        <taxon>Phytomyxea</taxon>
        <taxon>Plasmodiophorida</taxon>
        <taxon>Plasmodiophoridae</taxon>
        <taxon>Plasmodiophora</taxon>
    </lineage>
</organism>
<keyword evidence="1" id="KW-0863">Zinc-finger</keyword>
<dbReference type="GO" id="GO:0006511">
    <property type="term" value="P:ubiquitin-dependent protein catabolic process"/>
    <property type="evidence" value="ECO:0007669"/>
    <property type="project" value="TreeGrafter"/>
</dbReference>